<name>A0A564ZAX0_HYMDI</name>
<dbReference type="AlphaFoldDB" id="A0A564ZAX0"/>
<dbReference type="EMBL" id="CABIJS010000700">
    <property type="protein sequence ID" value="VUZ56193.1"/>
    <property type="molecule type" value="Genomic_DNA"/>
</dbReference>
<sequence length="196" mass="23185">GWTLQFGVGIKGLLIGAGRFKYTWNWTKQCPPHCRGTKWVFDLKYKNEEEFDRQRTVIHYISNHLVSSTNSFTFRYLRPLDTRWVENERDPGAVKKLYNPMKDYDVDCWRLEKNFWRLSHSIGGEGKRWQCRLFTSMDGEHCGQLLAVYFAEGVYIVGFDILEISRCLSPPFDKPLRVDSMSRFDNQIFMQGFLMI</sequence>
<evidence type="ECO:0000313" key="2">
    <source>
        <dbReference type="Proteomes" id="UP000321570"/>
    </source>
</evidence>
<dbReference type="Proteomes" id="UP000321570">
    <property type="component" value="Unassembled WGS sequence"/>
</dbReference>
<keyword evidence="2" id="KW-1185">Reference proteome</keyword>
<feature type="non-terminal residue" evidence="1">
    <location>
        <position position="1"/>
    </location>
</feature>
<accession>A0A564ZAX0</accession>
<organism evidence="1 2">
    <name type="scientific">Hymenolepis diminuta</name>
    <name type="common">Rat tapeworm</name>
    <dbReference type="NCBI Taxonomy" id="6216"/>
    <lineage>
        <taxon>Eukaryota</taxon>
        <taxon>Metazoa</taxon>
        <taxon>Spiralia</taxon>
        <taxon>Lophotrochozoa</taxon>
        <taxon>Platyhelminthes</taxon>
        <taxon>Cestoda</taxon>
        <taxon>Eucestoda</taxon>
        <taxon>Cyclophyllidea</taxon>
        <taxon>Hymenolepididae</taxon>
        <taxon>Hymenolepis</taxon>
    </lineage>
</organism>
<evidence type="ECO:0000313" key="1">
    <source>
        <dbReference type="EMBL" id="VUZ56193.1"/>
    </source>
</evidence>
<reference evidence="1 2" key="1">
    <citation type="submission" date="2019-07" db="EMBL/GenBank/DDBJ databases">
        <authorList>
            <person name="Jastrzebski P J."/>
            <person name="Paukszto L."/>
            <person name="Jastrzebski P J."/>
        </authorList>
    </citation>
    <scope>NUCLEOTIDE SEQUENCE [LARGE SCALE GENOMIC DNA]</scope>
    <source>
        <strain evidence="1 2">WMS-il1</strain>
    </source>
</reference>
<gene>
    <name evidence="1" type="ORF">WMSIL1_LOCUS13893</name>
</gene>
<protein>
    <submittedName>
        <fullName evidence="1">Uncharacterized protein</fullName>
    </submittedName>
</protein>
<proteinExistence type="predicted"/>